<dbReference type="Proteomes" id="UP000016887">
    <property type="component" value="Chromosome"/>
</dbReference>
<gene>
    <name evidence="6" type="ORF">ACAM_1199</name>
</gene>
<accession>U3TFB9</accession>
<dbReference type="KEGG" id="acj:ACAM_1199"/>
<evidence type="ECO:0000256" key="4">
    <source>
        <dbReference type="RuleBase" id="RU361282"/>
    </source>
</evidence>
<organism evidence="6 7">
    <name type="scientific">Aeropyrum camini SY1 = JCM 12091</name>
    <dbReference type="NCBI Taxonomy" id="1198449"/>
    <lineage>
        <taxon>Archaea</taxon>
        <taxon>Thermoproteota</taxon>
        <taxon>Thermoprotei</taxon>
        <taxon>Desulfurococcales</taxon>
        <taxon>Desulfurococcaceae</taxon>
        <taxon>Aeropyrum</taxon>
    </lineage>
</organism>
<protein>
    <recommendedName>
        <fullName evidence="4">Flagellin</fullName>
    </recommendedName>
</protein>
<dbReference type="NCBIfam" id="TIGR02537">
    <property type="entry name" value="arch_flag_Nterm"/>
    <property type="match status" value="1"/>
</dbReference>
<dbReference type="AlphaFoldDB" id="U3TFB9"/>
<proteinExistence type="inferred from homology"/>
<dbReference type="RefSeq" id="WP_022541938.1">
    <property type="nucleotide sequence ID" value="NC_022521.1"/>
</dbReference>
<keyword evidence="6" id="KW-0282">Flagellum</keyword>
<dbReference type="InterPro" id="IPR002774">
    <property type="entry name" value="Flagellin_arc-type"/>
</dbReference>
<evidence type="ECO:0000256" key="5">
    <source>
        <dbReference type="SAM" id="Phobius"/>
    </source>
</evidence>
<comment type="subcellular location">
    <subcellularLocation>
        <location evidence="1 4">Archaeal flagellum</location>
    </subcellularLocation>
</comment>
<keyword evidence="5" id="KW-0472">Membrane</keyword>
<dbReference type="GeneID" id="17110478"/>
<sequence>MRRRKGIVGIEAAIVLIAFVIVAAALAFVALNMGLFTTQKSKEVMQRGLEEATSALEVDGSVIAHVATGSVDAVAVPLKVSPGREGVDMSVDKATVRVMLPSGFYENAYCGVFDGSTLADSKLSTIINDTTIDGACTAGFAYLVIFNGDGDSVLEHGEKGLLVMELPASLNSYDEFKVEIRPIQGAALTVERMIPASLPTDGAVSLG</sequence>
<keyword evidence="5" id="KW-0812">Transmembrane</keyword>
<dbReference type="InterPro" id="IPR013373">
    <property type="entry name" value="Flagellin/pilin_N_arc"/>
</dbReference>
<comment type="function">
    <text evidence="4">Flagellin is the subunit protein which polymerizes to form the filaments of archaeal flagella.</text>
</comment>
<name>U3TFB9_9CREN</name>
<dbReference type="GO" id="GO:0005198">
    <property type="term" value="F:structural molecule activity"/>
    <property type="evidence" value="ECO:0007669"/>
    <property type="project" value="InterPro"/>
</dbReference>
<dbReference type="GO" id="GO:0097588">
    <property type="term" value="P:archaeal or bacterial-type flagellum-dependent cell motility"/>
    <property type="evidence" value="ECO:0007669"/>
    <property type="project" value="InterPro"/>
</dbReference>
<dbReference type="eggNOG" id="arCOG01829">
    <property type="taxonomic scope" value="Archaea"/>
</dbReference>
<keyword evidence="6" id="KW-0969">Cilium</keyword>
<keyword evidence="3 4" id="KW-0974">Archaeal flagellum</keyword>
<dbReference type="Pfam" id="PF01917">
    <property type="entry name" value="Flagellin_arch-type"/>
    <property type="match status" value="1"/>
</dbReference>
<evidence type="ECO:0000256" key="1">
    <source>
        <dbReference type="ARBA" id="ARBA00004618"/>
    </source>
</evidence>
<evidence type="ECO:0000313" key="6">
    <source>
        <dbReference type="EMBL" id="BAN90668.1"/>
    </source>
</evidence>
<evidence type="ECO:0000256" key="2">
    <source>
        <dbReference type="ARBA" id="ARBA00010256"/>
    </source>
</evidence>
<evidence type="ECO:0000313" key="7">
    <source>
        <dbReference type="Proteomes" id="UP000016887"/>
    </source>
</evidence>
<dbReference type="STRING" id="1198449.ACAM_1199"/>
<evidence type="ECO:0000256" key="3">
    <source>
        <dbReference type="ARBA" id="ARBA00022440"/>
    </source>
</evidence>
<keyword evidence="5" id="KW-1133">Transmembrane helix</keyword>
<dbReference type="PANTHER" id="PTHR35903:SF1">
    <property type="entry name" value="FLAGELLIN B1"/>
    <property type="match status" value="1"/>
</dbReference>
<comment type="similarity">
    <text evidence="2 4">Belongs to the archaeal flagellin family.</text>
</comment>
<dbReference type="EMBL" id="AP012489">
    <property type="protein sequence ID" value="BAN90668.1"/>
    <property type="molecule type" value="Genomic_DNA"/>
</dbReference>
<keyword evidence="7" id="KW-1185">Reference proteome</keyword>
<reference evidence="6 7" key="1">
    <citation type="journal article" date="2013" name="Appl. Environ. Microbiol.">
        <title>Variation of the Virus-Related Elements within Syntenic Genomes of the Hyperthermophilic Archaeon Aeropyrum.</title>
        <authorList>
            <person name="Daifuku T."/>
            <person name="Yoshida T."/>
            <person name="Kitamura T."/>
            <person name="Kawaichi S."/>
            <person name="Inoue T."/>
            <person name="Nomura K."/>
            <person name="Yoshida Y."/>
            <person name="Kuno S."/>
            <person name="Sako Y."/>
        </authorList>
    </citation>
    <scope>NUCLEOTIDE SEQUENCE [LARGE SCALE GENOMIC DNA]</scope>
    <source>
        <strain evidence="6 7">SY1</strain>
    </source>
</reference>
<dbReference type="PANTHER" id="PTHR35903">
    <property type="entry name" value="FLAGELLIN B1"/>
    <property type="match status" value="1"/>
</dbReference>
<feature type="transmembrane region" description="Helical" evidence="5">
    <location>
        <begin position="12"/>
        <end position="36"/>
    </location>
</feature>
<dbReference type="GO" id="GO:0097589">
    <property type="term" value="C:archaeal-type flagellum"/>
    <property type="evidence" value="ECO:0007669"/>
    <property type="project" value="UniProtKB-SubCell"/>
</dbReference>
<keyword evidence="6" id="KW-0966">Cell projection</keyword>